<feature type="compositionally biased region" description="Low complexity" evidence="3">
    <location>
        <begin position="26"/>
        <end position="49"/>
    </location>
</feature>
<dbReference type="PANTHER" id="PTHR30036">
    <property type="entry name" value="D-XYLOSE-BINDING PERIPLASMIC PROTEIN"/>
    <property type="match status" value="1"/>
</dbReference>
<sequence>MKKVIAVFLALLMTVSLFACATKDTGSSPSGSAAPSPSDTAGASASPSAEYPDLSKNADVLGLFSDGVDPASRKTYNIVYMYPFTLLLFQKMEECFNIYSSQLNYNKLTTSTTEGDMDKFVENIQTFADQGKADGFIVVVDADTSVRIKEVLDETNIPYVGFCNSVRDKTTGSEVMPAVGNDSKLASAKTVQWLYDNYKTYWGDIDPTQIALLDTNASSNSDLKDRFTAAEAKFNELLPKNAGVFELDMISDFSQDTAFNMASATFSAHPEVKYWFSANCVEMYAQGVARAAETMGIDKRVLITDVGSDILTSEWDTSYDGPWKSCLAISNYLYAAPCISALIALMDGKATPESLWPDMRTPGDQYTFYNAETTMVTKDTYKEYFNKYAQLAGAPLPYPD</sequence>
<evidence type="ECO:0000256" key="2">
    <source>
        <dbReference type="ARBA" id="ARBA00007639"/>
    </source>
</evidence>
<accession>A0A1M5XLX4</accession>
<dbReference type="InterPro" id="IPR050555">
    <property type="entry name" value="Bact_Solute-Bind_Prot2"/>
</dbReference>
<dbReference type="OrthoDB" id="1841723at2"/>
<comment type="similarity">
    <text evidence="2">Belongs to the bacterial solute-binding protein 2 family.</text>
</comment>
<dbReference type="InterPro" id="IPR028082">
    <property type="entry name" value="Peripla_BP_I"/>
</dbReference>
<dbReference type="Pfam" id="PF13407">
    <property type="entry name" value="Peripla_BP_4"/>
    <property type="match status" value="1"/>
</dbReference>
<name>A0A1M5XLX4_9FIRM</name>
<dbReference type="EMBL" id="FQXV01000005">
    <property type="protein sequence ID" value="SHI00253.1"/>
    <property type="molecule type" value="Genomic_DNA"/>
</dbReference>
<dbReference type="PANTHER" id="PTHR30036:SF7">
    <property type="entry name" value="ABC TRANSPORTER PERIPLASMIC-BINDING PROTEIN YPHF"/>
    <property type="match status" value="1"/>
</dbReference>
<keyword evidence="4" id="KW-0732">Signal</keyword>
<evidence type="ECO:0000259" key="5">
    <source>
        <dbReference type="Pfam" id="PF13407"/>
    </source>
</evidence>
<dbReference type="InterPro" id="IPR025997">
    <property type="entry name" value="SBP_2_dom"/>
</dbReference>
<dbReference type="GO" id="GO:0030246">
    <property type="term" value="F:carbohydrate binding"/>
    <property type="evidence" value="ECO:0007669"/>
    <property type="project" value="TreeGrafter"/>
</dbReference>
<keyword evidence="6" id="KW-0813">Transport</keyword>
<dbReference type="SUPFAM" id="SSF53822">
    <property type="entry name" value="Periplasmic binding protein-like I"/>
    <property type="match status" value="1"/>
</dbReference>
<keyword evidence="6" id="KW-0762">Sugar transport</keyword>
<dbReference type="STRING" id="1123282.SAMN02745823_01894"/>
<feature type="domain" description="Periplasmic binding protein" evidence="5">
    <location>
        <begin position="89"/>
        <end position="349"/>
    </location>
</feature>
<evidence type="ECO:0000313" key="7">
    <source>
        <dbReference type="Proteomes" id="UP000183995"/>
    </source>
</evidence>
<evidence type="ECO:0000256" key="1">
    <source>
        <dbReference type="ARBA" id="ARBA00004196"/>
    </source>
</evidence>
<reference evidence="6 7" key="1">
    <citation type="submission" date="2016-11" db="EMBL/GenBank/DDBJ databases">
        <authorList>
            <person name="Jaros S."/>
            <person name="Januszkiewicz K."/>
            <person name="Wedrychowicz H."/>
        </authorList>
    </citation>
    <scope>NUCLEOTIDE SEQUENCE [LARGE SCALE GENOMIC DNA]</scope>
    <source>
        <strain evidence="6 7">DSM 10068</strain>
    </source>
</reference>
<feature type="signal peptide" evidence="4">
    <location>
        <begin position="1"/>
        <end position="21"/>
    </location>
</feature>
<dbReference type="AlphaFoldDB" id="A0A1M5XLX4"/>
<keyword evidence="7" id="KW-1185">Reference proteome</keyword>
<dbReference type="GO" id="GO:0030288">
    <property type="term" value="C:outer membrane-bounded periplasmic space"/>
    <property type="evidence" value="ECO:0007669"/>
    <property type="project" value="TreeGrafter"/>
</dbReference>
<dbReference type="Gene3D" id="3.40.50.2300">
    <property type="match status" value="2"/>
</dbReference>
<dbReference type="RefSeq" id="WP_073078100.1">
    <property type="nucleotide sequence ID" value="NZ_FQXV01000005.1"/>
</dbReference>
<comment type="subcellular location">
    <subcellularLocation>
        <location evidence="1">Cell envelope</location>
    </subcellularLocation>
</comment>
<dbReference type="Proteomes" id="UP000183995">
    <property type="component" value="Unassembled WGS sequence"/>
</dbReference>
<evidence type="ECO:0000313" key="6">
    <source>
        <dbReference type="EMBL" id="SHI00253.1"/>
    </source>
</evidence>
<feature type="region of interest" description="Disordered" evidence="3">
    <location>
        <begin position="26"/>
        <end position="50"/>
    </location>
</feature>
<evidence type="ECO:0000256" key="3">
    <source>
        <dbReference type="SAM" id="MobiDB-lite"/>
    </source>
</evidence>
<dbReference type="PROSITE" id="PS51257">
    <property type="entry name" value="PROKAR_LIPOPROTEIN"/>
    <property type="match status" value="1"/>
</dbReference>
<organism evidence="6 7">
    <name type="scientific">Sporobacter termitidis DSM 10068</name>
    <dbReference type="NCBI Taxonomy" id="1123282"/>
    <lineage>
        <taxon>Bacteria</taxon>
        <taxon>Bacillati</taxon>
        <taxon>Bacillota</taxon>
        <taxon>Clostridia</taxon>
        <taxon>Eubacteriales</taxon>
        <taxon>Oscillospiraceae</taxon>
        <taxon>Sporobacter</taxon>
    </lineage>
</organism>
<protein>
    <submittedName>
        <fullName evidence="6">ABC-type sugar transport system, substrate-binding protein, contains N-terminal xre family HTH domain</fullName>
    </submittedName>
</protein>
<evidence type="ECO:0000256" key="4">
    <source>
        <dbReference type="SAM" id="SignalP"/>
    </source>
</evidence>
<gene>
    <name evidence="6" type="ORF">SAMN02745823_01894</name>
</gene>
<feature type="chain" id="PRO_5013155493" evidence="4">
    <location>
        <begin position="22"/>
        <end position="400"/>
    </location>
</feature>
<proteinExistence type="inferred from homology"/>